<gene>
    <name evidence="1" type="ORF">M5D96_002851</name>
</gene>
<name>A0A9P9Z0P6_9MUSC</name>
<comment type="caution">
    <text evidence="1">The sequence shown here is derived from an EMBL/GenBank/DDBJ whole genome shotgun (WGS) entry which is preliminary data.</text>
</comment>
<accession>A0A9P9Z0P6</accession>
<keyword evidence="2" id="KW-1185">Reference proteome</keyword>
<dbReference type="AlphaFoldDB" id="A0A9P9Z0P6"/>
<sequence length="77" mass="8651">MCEADVAVSLTVWPDDVTTNLGVVCVYTAKWRNALECRHHNADYGLMPFPRTCSTPPNVIQRLNKPPIDASARRRPN</sequence>
<proteinExistence type="predicted"/>
<evidence type="ECO:0000313" key="1">
    <source>
        <dbReference type="EMBL" id="KAI8046638.1"/>
    </source>
</evidence>
<protein>
    <submittedName>
        <fullName evidence="1">Uncharacterized protein</fullName>
    </submittedName>
</protein>
<dbReference type="EMBL" id="JAMKOV010000001">
    <property type="protein sequence ID" value="KAI8046638.1"/>
    <property type="molecule type" value="Genomic_DNA"/>
</dbReference>
<dbReference type="Proteomes" id="UP001059596">
    <property type="component" value="Chromosome 3R"/>
</dbReference>
<reference evidence="1" key="1">
    <citation type="journal article" date="2023" name="Genome Biol. Evol.">
        <title>Long-read-based Genome Assembly of Drosophila gunungcola Reveals Fewer Chemosensory Genes in Flower-breeding Species.</title>
        <authorList>
            <person name="Negi A."/>
            <person name="Liao B.Y."/>
            <person name="Yeh S.D."/>
        </authorList>
    </citation>
    <scope>NUCLEOTIDE SEQUENCE</scope>
    <source>
        <strain evidence="1">Sukarami</strain>
    </source>
</reference>
<evidence type="ECO:0000313" key="2">
    <source>
        <dbReference type="Proteomes" id="UP001059596"/>
    </source>
</evidence>
<organism evidence="1 2">
    <name type="scientific">Drosophila gunungcola</name>
    <name type="common">fruit fly</name>
    <dbReference type="NCBI Taxonomy" id="103775"/>
    <lineage>
        <taxon>Eukaryota</taxon>
        <taxon>Metazoa</taxon>
        <taxon>Ecdysozoa</taxon>
        <taxon>Arthropoda</taxon>
        <taxon>Hexapoda</taxon>
        <taxon>Insecta</taxon>
        <taxon>Pterygota</taxon>
        <taxon>Neoptera</taxon>
        <taxon>Endopterygota</taxon>
        <taxon>Diptera</taxon>
        <taxon>Brachycera</taxon>
        <taxon>Muscomorpha</taxon>
        <taxon>Ephydroidea</taxon>
        <taxon>Drosophilidae</taxon>
        <taxon>Drosophila</taxon>
        <taxon>Sophophora</taxon>
    </lineage>
</organism>